<organism evidence="1 2">
    <name type="scientific">Aspergillus ellipticus CBS 707.79</name>
    <dbReference type="NCBI Taxonomy" id="1448320"/>
    <lineage>
        <taxon>Eukaryota</taxon>
        <taxon>Fungi</taxon>
        <taxon>Dikarya</taxon>
        <taxon>Ascomycota</taxon>
        <taxon>Pezizomycotina</taxon>
        <taxon>Eurotiomycetes</taxon>
        <taxon>Eurotiomycetidae</taxon>
        <taxon>Eurotiales</taxon>
        <taxon>Aspergillaceae</taxon>
        <taxon>Aspergillus</taxon>
        <taxon>Aspergillus subgen. Circumdati</taxon>
    </lineage>
</organism>
<proteinExistence type="predicted"/>
<evidence type="ECO:0000313" key="1">
    <source>
        <dbReference type="EMBL" id="PYH89727.1"/>
    </source>
</evidence>
<reference evidence="1 2" key="1">
    <citation type="submission" date="2018-02" db="EMBL/GenBank/DDBJ databases">
        <title>The genomes of Aspergillus section Nigri reveals drivers in fungal speciation.</title>
        <authorList>
            <consortium name="DOE Joint Genome Institute"/>
            <person name="Vesth T.C."/>
            <person name="Nybo J."/>
            <person name="Theobald S."/>
            <person name="Brandl J."/>
            <person name="Frisvad J.C."/>
            <person name="Nielsen K.F."/>
            <person name="Lyhne E.K."/>
            <person name="Kogle M.E."/>
            <person name="Kuo A."/>
            <person name="Riley R."/>
            <person name="Clum A."/>
            <person name="Nolan M."/>
            <person name="Lipzen A."/>
            <person name="Salamov A."/>
            <person name="Henrissat B."/>
            <person name="Wiebenga A."/>
            <person name="De vries R.P."/>
            <person name="Grigoriev I.V."/>
            <person name="Mortensen U.H."/>
            <person name="Andersen M.R."/>
            <person name="Baker S.E."/>
        </authorList>
    </citation>
    <scope>NUCLEOTIDE SEQUENCE [LARGE SCALE GENOMIC DNA]</scope>
    <source>
        <strain evidence="1 2">CBS 707.79</strain>
    </source>
</reference>
<dbReference type="VEuPathDB" id="FungiDB:BO71DRAFT_487702"/>
<keyword evidence="2" id="KW-1185">Reference proteome</keyword>
<accession>A0A319D5F1</accession>
<dbReference type="OrthoDB" id="429143at2759"/>
<sequence>MEISKYKRRMPPTLTISFPRRTGVSPETAGCDARMPSMARSSSGRGVILTGTCNGISAKRGRVEARVKAIWTIIKGYSRDKLPRPGHVLGNKDIFIIAGWIGHRMPEILLAAQARAAMVVDKEEYCPIGLPRVLEEKRWTAWRKPQMGVLESWSQTTQRSRL</sequence>
<dbReference type="Proteomes" id="UP000247810">
    <property type="component" value="Unassembled WGS sequence"/>
</dbReference>
<name>A0A319D5F1_9EURO</name>
<dbReference type="EMBL" id="KZ826014">
    <property type="protein sequence ID" value="PYH89727.1"/>
    <property type="molecule type" value="Genomic_DNA"/>
</dbReference>
<dbReference type="AlphaFoldDB" id="A0A319D5F1"/>
<protein>
    <submittedName>
        <fullName evidence="1">Uncharacterized protein</fullName>
    </submittedName>
</protein>
<dbReference type="STRING" id="1448320.A0A319D5F1"/>
<gene>
    <name evidence="1" type="ORF">BO71DRAFT_487702</name>
</gene>
<evidence type="ECO:0000313" key="2">
    <source>
        <dbReference type="Proteomes" id="UP000247810"/>
    </source>
</evidence>